<evidence type="ECO:0000313" key="6">
    <source>
        <dbReference type="Proteomes" id="UP000688137"/>
    </source>
</evidence>
<dbReference type="CDD" id="cd22906">
    <property type="entry name" value="HFD_DRAP1"/>
    <property type="match status" value="1"/>
</dbReference>
<evidence type="ECO:0000259" key="4">
    <source>
        <dbReference type="Pfam" id="PF00808"/>
    </source>
</evidence>
<dbReference type="Proteomes" id="UP000688137">
    <property type="component" value="Unassembled WGS sequence"/>
</dbReference>
<dbReference type="PANTHER" id="PTHR10252:SF5">
    <property type="entry name" value="DR1-ASSOCIATED COREPRESSOR"/>
    <property type="match status" value="1"/>
</dbReference>
<organism evidence="5 6">
    <name type="scientific">Paramecium primaurelia</name>
    <dbReference type="NCBI Taxonomy" id="5886"/>
    <lineage>
        <taxon>Eukaryota</taxon>
        <taxon>Sar</taxon>
        <taxon>Alveolata</taxon>
        <taxon>Ciliophora</taxon>
        <taxon>Intramacronucleata</taxon>
        <taxon>Oligohymenophorea</taxon>
        <taxon>Peniculida</taxon>
        <taxon>Parameciidae</taxon>
        <taxon>Paramecium</taxon>
    </lineage>
</organism>
<sequence>MDTQQDQQLKKNQLKFPVSKVKKIVQENQDVGKINNVVPYVLTKSLELFLSDILSKCKETLKDRKLNKATPGLLKIVLQESQYDFMKDYAQKLPDLEENKKKKKGLQQDEQSDEVGKKRKGNDEFEKVEKKVGGRKSKRVRRQQSDDDYDEDD</sequence>
<protein>
    <recommendedName>
        <fullName evidence="4">Transcription factor CBF/NF-Y/archaeal histone domain-containing protein</fullName>
    </recommendedName>
</protein>
<dbReference type="PANTHER" id="PTHR10252">
    <property type="entry name" value="HISTONE-LIKE TRANSCRIPTION FACTOR CCAAT-RELATED"/>
    <property type="match status" value="1"/>
</dbReference>
<keyword evidence="6" id="KW-1185">Reference proteome</keyword>
<evidence type="ECO:0000313" key="5">
    <source>
        <dbReference type="EMBL" id="CAD8092235.1"/>
    </source>
</evidence>
<dbReference type="InterPro" id="IPR050568">
    <property type="entry name" value="Transcr_DNA_Rep_Reg"/>
</dbReference>
<feature type="region of interest" description="Disordered" evidence="3">
    <location>
        <begin position="96"/>
        <end position="153"/>
    </location>
</feature>
<dbReference type="GO" id="GO:0016251">
    <property type="term" value="F:RNA polymerase II general transcription initiation factor activity"/>
    <property type="evidence" value="ECO:0007669"/>
    <property type="project" value="TreeGrafter"/>
</dbReference>
<evidence type="ECO:0000256" key="2">
    <source>
        <dbReference type="ARBA" id="ARBA00023242"/>
    </source>
</evidence>
<accession>A0A8S1NSF1</accession>
<feature type="compositionally biased region" description="Basic residues" evidence="3">
    <location>
        <begin position="133"/>
        <end position="142"/>
    </location>
</feature>
<dbReference type="EMBL" id="CAJJDM010000093">
    <property type="protein sequence ID" value="CAD8092235.1"/>
    <property type="molecule type" value="Genomic_DNA"/>
</dbReference>
<comment type="caution">
    <text evidence="5">The sequence shown here is derived from an EMBL/GenBank/DDBJ whole genome shotgun (WGS) entry which is preliminary data.</text>
</comment>
<comment type="subcellular location">
    <subcellularLocation>
        <location evidence="1">Nucleus</location>
    </subcellularLocation>
</comment>
<name>A0A8S1NSF1_PARPR</name>
<feature type="compositionally biased region" description="Basic and acidic residues" evidence="3">
    <location>
        <begin position="121"/>
        <end position="132"/>
    </location>
</feature>
<gene>
    <name evidence="5" type="ORF">PPRIM_AZ9-3.1.T0900059</name>
</gene>
<feature type="domain" description="Transcription factor CBF/NF-Y/archaeal histone" evidence="4">
    <location>
        <begin position="15"/>
        <end position="64"/>
    </location>
</feature>
<keyword evidence="2" id="KW-0539">Nucleus</keyword>
<dbReference type="GO" id="GO:0001046">
    <property type="term" value="F:core promoter sequence-specific DNA binding"/>
    <property type="evidence" value="ECO:0007669"/>
    <property type="project" value="TreeGrafter"/>
</dbReference>
<evidence type="ECO:0000256" key="1">
    <source>
        <dbReference type="ARBA" id="ARBA00004123"/>
    </source>
</evidence>
<evidence type="ECO:0000256" key="3">
    <source>
        <dbReference type="SAM" id="MobiDB-lite"/>
    </source>
</evidence>
<dbReference type="AlphaFoldDB" id="A0A8S1NSF1"/>
<dbReference type="InterPro" id="IPR003958">
    <property type="entry name" value="CBFA_NFYB_domain"/>
</dbReference>
<dbReference type="OMA" id="KGFQQDE"/>
<reference evidence="5" key="1">
    <citation type="submission" date="2021-01" db="EMBL/GenBank/DDBJ databases">
        <authorList>
            <consortium name="Genoscope - CEA"/>
            <person name="William W."/>
        </authorList>
    </citation>
    <scope>NUCLEOTIDE SEQUENCE</scope>
</reference>
<dbReference type="Pfam" id="PF00808">
    <property type="entry name" value="CBFD_NFYB_HMF"/>
    <property type="match status" value="1"/>
</dbReference>
<proteinExistence type="predicted"/>
<dbReference type="GO" id="GO:0005634">
    <property type="term" value="C:nucleus"/>
    <property type="evidence" value="ECO:0007669"/>
    <property type="project" value="UniProtKB-SubCell"/>
</dbReference>